<keyword evidence="10" id="KW-1185">Reference proteome</keyword>
<evidence type="ECO:0000256" key="7">
    <source>
        <dbReference type="SAM" id="Phobius"/>
    </source>
</evidence>
<dbReference type="Gene3D" id="1.10.1760.20">
    <property type="match status" value="1"/>
</dbReference>
<comment type="subcellular location">
    <subcellularLocation>
        <location evidence="1">Cell membrane</location>
        <topology evidence="1">Multi-pass membrane protein</topology>
    </subcellularLocation>
</comment>
<sequence length="333" mass="35231" precursor="true">MHMADALVAPAVATTMYAATSVTAAISVKKVKLENDKKIVPFMGVMSAFVFAAQMVNITIPGTGSSGHFCGGLLLAILVGPYAGFLAMISVLAVQCLLFADGGILALGANIWNMAFYSCFIGYLCIYRPLMKKSMSTGKILITSVLASVVSLQLGAFSVTLQTLISGVTSLSFGQFLLFMQPIHLAIGVLEGLITGAVIIFVFHARPELLHNSNAVNKIGLKQVLIILSTVVIFLGGGLSLLASENPDGLEWSIQNLTGSTDVEPESKYIDAMDNAAKIQEKTALLPDYSFKDSESKLGTSFSGVFGAIVVGAISLGCCVLLKTFKRKDDILE</sequence>
<dbReference type="InterPro" id="IPR025937">
    <property type="entry name" value="PDGLE_dom"/>
</dbReference>
<evidence type="ECO:0000256" key="2">
    <source>
        <dbReference type="ARBA" id="ARBA00022448"/>
    </source>
</evidence>
<evidence type="ECO:0000259" key="8">
    <source>
        <dbReference type="Pfam" id="PF13190"/>
    </source>
</evidence>
<feature type="transmembrane region" description="Helical" evidence="7">
    <location>
        <begin position="106"/>
        <end position="128"/>
    </location>
</feature>
<dbReference type="eggNOG" id="COG0310">
    <property type="taxonomic scope" value="Bacteria"/>
</dbReference>
<dbReference type="Proteomes" id="UP000000370">
    <property type="component" value="Chromosome"/>
</dbReference>
<dbReference type="AlphaFoldDB" id="A9KJR3"/>
<name>A9KJR3_LACP7</name>
<dbReference type="GO" id="GO:0000041">
    <property type="term" value="P:transition metal ion transport"/>
    <property type="evidence" value="ECO:0007669"/>
    <property type="project" value="InterPro"/>
</dbReference>
<feature type="transmembrane region" description="Helical" evidence="7">
    <location>
        <begin position="40"/>
        <end position="60"/>
    </location>
</feature>
<evidence type="ECO:0000313" key="10">
    <source>
        <dbReference type="Proteomes" id="UP000000370"/>
    </source>
</evidence>
<feature type="domain" description="PDGLE" evidence="8">
    <location>
        <begin position="222"/>
        <end position="323"/>
    </location>
</feature>
<evidence type="ECO:0000256" key="4">
    <source>
        <dbReference type="ARBA" id="ARBA00022692"/>
    </source>
</evidence>
<dbReference type="PANTHER" id="PTHR34229:SF1">
    <property type="entry name" value="METAL TRANSPORT PROTEIN HI_1621-RELATED"/>
    <property type="match status" value="1"/>
</dbReference>
<evidence type="ECO:0000256" key="3">
    <source>
        <dbReference type="ARBA" id="ARBA00022475"/>
    </source>
</evidence>
<keyword evidence="6 7" id="KW-0472">Membrane</keyword>
<dbReference type="GO" id="GO:0005886">
    <property type="term" value="C:plasma membrane"/>
    <property type="evidence" value="ECO:0007669"/>
    <property type="project" value="UniProtKB-SubCell"/>
</dbReference>
<feature type="transmembrane region" description="Helical" evidence="7">
    <location>
        <begin position="185"/>
        <end position="203"/>
    </location>
</feature>
<dbReference type="KEGG" id="cpy:Cphy_0681"/>
<accession>A9KJR3</accession>
<feature type="transmembrane region" description="Helical" evidence="7">
    <location>
        <begin position="302"/>
        <end position="322"/>
    </location>
</feature>
<reference evidence="10" key="1">
    <citation type="submission" date="2007-11" db="EMBL/GenBank/DDBJ databases">
        <title>Complete genome sequence of Clostridium phytofermentans ISDg.</title>
        <authorList>
            <person name="Leschine S.B."/>
            <person name="Warnick T.A."/>
            <person name="Blanchard J.L."/>
            <person name="Schnell D.J."/>
            <person name="Petit E.L."/>
            <person name="LaTouf W.G."/>
            <person name="Copeland A."/>
            <person name="Lucas S."/>
            <person name="Lapidus A."/>
            <person name="Barry K."/>
            <person name="Glavina del Rio T."/>
            <person name="Dalin E."/>
            <person name="Tice H."/>
            <person name="Pitluck S."/>
            <person name="Kiss H."/>
            <person name="Brettin T."/>
            <person name="Bruce D."/>
            <person name="Detter J.C."/>
            <person name="Han C."/>
            <person name="Kuske C."/>
            <person name="Schmutz J."/>
            <person name="Larimer F."/>
            <person name="Land M."/>
            <person name="Hauser L."/>
            <person name="Kyrpides N."/>
            <person name="Kim E.A."/>
            <person name="Richardson P."/>
        </authorList>
    </citation>
    <scope>NUCLEOTIDE SEQUENCE [LARGE SCALE GENOMIC DNA]</scope>
    <source>
        <strain evidence="10">ATCC 700394 / DSM 18823 / ISDg</strain>
    </source>
</reference>
<dbReference type="Pfam" id="PF13190">
    <property type="entry name" value="PDGLE"/>
    <property type="match status" value="1"/>
</dbReference>
<keyword evidence="5 7" id="KW-1133">Transmembrane helix</keyword>
<proteinExistence type="predicted"/>
<evidence type="ECO:0000256" key="5">
    <source>
        <dbReference type="ARBA" id="ARBA00022989"/>
    </source>
</evidence>
<dbReference type="InterPro" id="IPR002751">
    <property type="entry name" value="CbiM/NikMN"/>
</dbReference>
<evidence type="ECO:0000313" key="9">
    <source>
        <dbReference type="EMBL" id="ABX41068.1"/>
    </source>
</evidence>
<dbReference type="EMBL" id="CP000885">
    <property type="protein sequence ID" value="ABX41068.1"/>
    <property type="molecule type" value="Genomic_DNA"/>
</dbReference>
<keyword evidence="4 7" id="KW-0812">Transmembrane</keyword>
<keyword evidence="3" id="KW-1003">Cell membrane</keyword>
<feature type="transmembrane region" description="Helical" evidence="7">
    <location>
        <begin position="72"/>
        <end position="100"/>
    </location>
</feature>
<organism evidence="9 10">
    <name type="scientific">Lachnoclostridium phytofermentans (strain ATCC 700394 / DSM 18823 / ISDg)</name>
    <name type="common">Clostridium phytofermentans</name>
    <dbReference type="NCBI Taxonomy" id="357809"/>
    <lineage>
        <taxon>Bacteria</taxon>
        <taxon>Bacillati</taxon>
        <taxon>Bacillota</taxon>
        <taxon>Clostridia</taxon>
        <taxon>Lachnospirales</taxon>
        <taxon>Lachnospiraceae</taxon>
    </lineage>
</organism>
<dbReference type="PANTHER" id="PTHR34229">
    <property type="entry name" value="METAL TRANSPORT PROTEIN HI_1621-RELATED"/>
    <property type="match status" value="1"/>
</dbReference>
<feature type="transmembrane region" description="Helical" evidence="7">
    <location>
        <begin position="140"/>
        <end position="165"/>
    </location>
</feature>
<protein>
    <submittedName>
        <fullName evidence="9">Cobalamin (Vitamin B12) biosynthesis CbiM protein</fullName>
    </submittedName>
</protein>
<evidence type="ECO:0000256" key="1">
    <source>
        <dbReference type="ARBA" id="ARBA00004651"/>
    </source>
</evidence>
<dbReference type="STRING" id="357809.Cphy_0681"/>
<gene>
    <name evidence="9" type="ordered locus">Cphy_0681</name>
</gene>
<dbReference type="OrthoDB" id="5395048at2"/>
<dbReference type="Pfam" id="PF01891">
    <property type="entry name" value="CbiM"/>
    <property type="match status" value="1"/>
</dbReference>
<dbReference type="RefSeq" id="WP_012198711.1">
    <property type="nucleotide sequence ID" value="NC_010001.1"/>
</dbReference>
<feature type="transmembrane region" description="Helical" evidence="7">
    <location>
        <begin position="224"/>
        <end position="243"/>
    </location>
</feature>
<keyword evidence="2" id="KW-0813">Transport</keyword>
<evidence type="ECO:0000256" key="6">
    <source>
        <dbReference type="ARBA" id="ARBA00023136"/>
    </source>
</evidence>
<dbReference type="HOGENOM" id="CLU_052508_0_1_9"/>